<dbReference type="AlphaFoldDB" id="A0AA37TED0"/>
<dbReference type="PROSITE" id="PS50110">
    <property type="entry name" value="RESPONSE_REGULATORY"/>
    <property type="match status" value="1"/>
</dbReference>
<dbReference type="Gene3D" id="3.40.50.2300">
    <property type="match status" value="1"/>
</dbReference>
<evidence type="ECO:0000256" key="3">
    <source>
        <dbReference type="ARBA" id="ARBA00023163"/>
    </source>
</evidence>
<organism evidence="6 7">
    <name type="scientific">Methylobacterium tardum</name>
    <dbReference type="NCBI Taxonomy" id="374432"/>
    <lineage>
        <taxon>Bacteria</taxon>
        <taxon>Pseudomonadati</taxon>
        <taxon>Pseudomonadota</taxon>
        <taxon>Alphaproteobacteria</taxon>
        <taxon>Hyphomicrobiales</taxon>
        <taxon>Methylobacteriaceae</taxon>
        <taxon>Methylobacterium</taxon>
    </lineage>
</organism>
<evidence type="ECO:0000256" key="4">
    <source>
        <dbReference type="PROSITE-ProRule" id="PRU00169"/>
    </source>
</evidence>
<keyword evidence="3" id="KW-0804">Transcription</keyword>
<dbReference type="Pfam" id="PF00072">
    <property type="entry name" value="Response_reg"/>
    <property type="match status" value="1"/>
</dbReference>
<protein>
    <recommendedName>
        <fullName evidence="5">Response regulatory domain-containing protein</fullName>
    </recommendedName>
</protein>
<name>A0AA37TED0_9HYPH</name>
<dbReference type="InterPro" id="IPR001789">
    <property type="entry name" value="Sig_transdc_resp-reg_receiver"/>
</dbReference>
<feature type="modified residue" description="4-aspartylphosphate" evidence="4">
    <location>
        <position position="64"/>
    </location>
</feature>
<proteinExistence type="predicted"/>
<evidence type="ECO:0000313" key="7">
    <source>
        <dbReference type="Proteomes" id="UP001157440"/>
    </source>
</evidence>
<gene>
    <name evidence="6" type="ORF">GCM10007890_44260</name>
</gene>
<dbReference type="SUPFAM" id="SSF52172">
    <property type="entry name" value="CheY-like"/>
    <property type="match status" value="1"/>
</dbReference>
<evidence type="ECO:0000259" key="5">
    <source>
        <dbReference type="PROSITE" id="PS50110"/>
    </source>
</evidence>
<evidence type="ECO:0000256" key="2">
    <source>
        <dbReference type="ARBA" id="ARBA00023015"/>
    </source>
</evidence>
<evidence type="ECO:0000313" key="6">
    <source>
        <dbReference type="EMBL" id="GLS72411.1"/>
    </source>
</evidence>
<sequence length="132" mass="14351">MSPAHDRTHNGSPSVLIVDDEIIERTSTAETLKNAGFYTVDACNVAEAVFALEMVSGIRVVLTDIDLRDSLDGIVLAACVDRRWPSVGIIMTSGKIEPMPGDVPSRACFLRKPYCEARMLATVRGMIEQSVP</sequence>
<dbReference type="PANTHER" id="PTHR44591">
    <property type="entry name" value="STRESS RESPONSE REGULATOR PROTEIN 1"/>
    <property type="match status" value="1"/>
</dbReference>
<dbReference type="InterPro" id="IPR011006">
    <property type="entry name" value="CheY-like_superfamily"/>
</dbReference>
<dbReference type="EMBL" id="BSPL01000023">
    <property type="protein sequence ID" value="GLS72411.1"/>
    <property type="molecule type" value="Genomic_DNA"/>
</dbReference>
<dbReference type="PANTHER" id="PTHR44591:SF3">
    <property type="entry name" value="RESPONSE REGULATORY DOMAIN-CONTAINING PROTEIN"/>
    <property type="match status" value="1"/>
</dbReference>
<dbReference type="InterPro" id="IPR050595">
    <property type="entry name" value="Bact_response_regulator"/>
</dbReference>
<accession>A0AA37TED0</accession>
<dbReference type="Proteomes" id="UP001157440">
    <property type="component" value="Unassembled WGS sequence"/>
</dbReference>
<keyword evidence="7" id="KW-1185">Reference proteome</keyword>
<reference evidence="7" key="1">
    <citation type="journal article" date="2019" name="Int. J. Syst. Evol. Microbiol.">
        <title>The Global Catalogue of Microorganisms (GCM) 10K type strain sequencing project: providing services to taxonomists for standard genome sequencing and annotation.</title>
        <authorList>
            <consortium name="The Broad Institute Genomics Platform"/>
            <consortium name="The Broad Institute Genome Sequencing Center for Infectious Disease"/>
            <person name="Wu L."/>
            <person name="Ma J."/>
        </authorList>
    </citation>
    <scope>NUCLEOTIDE SEQUENCE [LARGE SCALE GENOMIC DNA]</scope>
    <source>
        <strain evidence="7">NBRC 103632</strain>
    </source>
</reference>
<feature type="domain" description="Response regulatory" evidence="5">
    <location>
        <begin position="14"/>
        <end position="127"/>
    </location>
</feature>
<dbReference type="GO" id="GO:0000160">
    <property type="term" value="P:phosphorelay signal transduction system"/>
    <property type="evidence" value="ECO:0007669"/>
    <property type="project" value="InterPro"/>
</dbReference>
<keyword evidence="1 4" id="KW-0597">Phosphoprotein</keyword>
<evidence type="ECO:0000256" key="1">
    <source>
        <dbReference type="ARBA" id="ARBA00022553"/>
    </source>
</evidence>
<comment type="caution">
    <text evidence="6">The sequence shown here is derived from an EMBL/GenBank/DDBJ whole genome shotgun (WGS) entry which is preliminary data.</text>
</comment>
<keyword evidence="2" id="KW-0805">Transcription regulation</keyword>